<evidence type="ECO:0000259" key="13">
    <source>
        <dbReference type="PROSITE" id="PS51296"/>
    </source>
</evidence>
<comment type="similarity">
    <text evidence="2">Belongs to the Rieske iron-sulfur protein family.</text>
</comment>
<dbReference type="STRING" id="224129.A0A1W4WMS3"/>
<dbReference type="RefSeq" id="XP_018321340.2">
    <property type="nucleotide sequence ID" value="XM_018465838.2"/>
</dbReference>
<dbReference type="Pfam" id="PF02921">
    <property type="entry name" value="UCR_TM"/>
    <property type="match status" value="1"/>
</dbReference>
<evidence type="ECO:0000256" key="10">
    <source>
        <dbReference type="ARBA" id="ARBA00023157"/>
    </source>
</evidence>
<comment type="miscellaneous">
    <text evidence="11">The Rieske protein is a high potential 2Fe-2S protein.</text>
</comment>
<sequence>MILSALGQLRKRFQTKHYQLLFLKKFNNAWKIILANQASEFKEHNKYSVHPLYAFNFRTYHHDMKAPDFSDYRRSSTNNPSKYHKETIDNRQVFTYSIALVKAVGLLYCTKGHVLHYILCLAASKDVLALAKIEIRLADLPEGKNTTFKWRGKPLFVWHRTQADIDKARAVPLTELRHPQTDEQRTKNPKYLVVIGVCTHLGCVPLSPITGDFGGFYCPCHGAHYDSAGRVRKGPAPLNLVVPPHSYPDENTLVVG</sequence>
<dbReference type="GO" id="GO:0051537">
    <property type="term" value="F:2 iron, 2 sulfur cluster binding"/>
    <property type="evidence" value="ECO:0007669"/>
    <property type="project" value="UniProtKB-KW"/>
</dbReference>
<dbReference type="PROSITE" id="PS51296">
    <property type="entry name" value="RIESKE"/>
    <property type="match status" value="1"/>
</dbReference>
<dbReference type="InterPro" id="IPR014349">
    <property type="entry name" value="Rieske_Fe-S_prot"/>
</dbReference>
<keyword evidence="10" id="KW-1015">Disulfide bond</keyword>
<proteinExistence type="inferred from homology"/>
<keyword evidence="3" id="KW-0812">Transmembrane</keyword>
<dbReference type="InterPro" id="IPR004192">
    <property type="entry name" value="Rieske_TM"/>
</dbReference>
<keyword evidence="8" id="KW-0411">Iron-sulfur</keyword>
<evidence type="ECO:0000256" key="8">
    <source>
        <dbReference type="ARBA" id="ARBA00023014"/>
    </source>
</evidence>
<dbReference type="PANTHER" id="PTHR10134">
    <property type="entry name" value="CYTOCHROME B-C1 COMPLEX SUBUNIT RIESKE, MITOCHONDRIAL"/>
    <property type="match status" value="1"/>
</dbReference>
<comment type="subcellular location">
    <subcellularLocation>
        <location evidence="1">Membrane</location>
        <topology evidence="1">Single-pass membrane protein</topology>
    </subcellularLocation>
    <subcellularLocation>
        <location evidence="12">Mitochondrion inner membrane</location>
    </subcellularLocation>
</comment>
<dbReference type="InterPro" id="IPR005805">
    <property type="entry name" value="Rieske_Fe-S_prot_C"/>
</dbReference>
<keyword evidence="5" id="KW-0479">Metal-binding</keyword>
<keyword evidence="12" id="KW-0679">Respiratory chain</keyword>
<dbReference type="InterPro" id="IPR037008">
    <property type="entry name" value="bc1_Rieske_TM_sf"/>
</dbReference>
<protein>
    <recommendedName>
        <fullName evidence="11">Cytochrome b-c1 complex subunit Rieske, mitochondrial</fullName>
        <ecNumber evidence="11">7.1.1.8</ecNumber>
    </recommendedName>
</protein>
<dbReference type="FunFam" id="2.102.10.10:FF:000001">
    <property type="entry name" value="Cytochrome b-c1 complex subunit Rieske, mitochondrial"/>
    <property type="match status" value="1"/>
</dbReference>
<reference evidence="15" key="1">
    <citation type="submission" date="2025-08" db="UniProtKB">
        <authorList>
            <consortium name="RefSeq"/>
        </authorList>
    </citation>
    <scope>IDENTIFICATION</scope>
    <source>
        <tissue evidence="15">Entire body</tissue>
    </source>
</reference>
<dbReference type="InterPro" id="IPR017941">
    <property type="entry name" value="Rieske_2Fe-2S"/>
</dbReference>
<dbReference type="OrthoDB" id="1637982at2759"/>
<evidence type="ECO:0000256" key="5">
    <source>
        <dbReference type="ARBA" id="ARBA00022723"/>
    </source>
</evidence>
<accession>A0A1W4WMS3</accession>
<dbReference type="Pfam" id="PF00355">
    <property type="entry name" value="Rieske"/>
    <property type="match status" value="1"/>
</dbReference>
<keyword evidence="7" id="KW-0408">Iron</keyword>
<dbReference type="KEGG" id="apln:108734329"/>
<dbReference type="NCBIfam" id="TIGR01416">
    <property type="entry name" value="Rieske_proteo"/>
    <property type="match status" value="1"/>
</dbReference>
<comment type="cofactor">
    <cofactor evidence="11">
        <name>[2Fe-2S] cluster</name>
        <dbReference type="ChEBI" id="CHEBI:190135"/>
    </cofactor>
    <text evidence="11">Binds 1 [2Fe-2S] cluster per subunit.</text>
</comment>
<dbReference type="GO" id="GO:0008121">
    <property type="term" value="F:quinol-cytochrome-c reductase activity"/>
    <property type="evidence" value="ECO:0007669"/>
    <property type="project" value="UniProtKB-EC"/>
</dbReference>
<dbReference type="Gene3D" id="2.102.10.10">
    <property type="entry name" value="Rieske [2Fe-2S] iron-sulphur domain"/>
    <property type="match status" value="1"/>
</dbReference>
<keyword evidence="6" id="KW-1133">Transmembrane helix</keyword>
<dbReference type="SUPFAM" id="SSF50022">
    <property type="entry name" value="ISP domain"/>
    <property type="match status" value="1"/>
</dbReference>
<dbReference type="AlphaFoldDB" id="A0A1W4WMS3"/>
<dbReference type="Gene3D" id="1.20.5.270">
    <property type="entry name" value="Ubiquinol cytochrome reductase, transmembrane domain"/>
    <property type="match status" value="1"/>
</dbReference>
<organism evidence="14 15">
    <name type="scientific">Agrilus planipennis</name>
    <name type="common">Emerald ash borer</name>
    <name type="synonym">Agrilus marcopoli</name>
    <dbReference type="NCBI Taxonomy" id="224129"/>
    <lineage>
        <taxon>Eukaryota</taxon>
        <taxon>Metazoa</taxon>
        <taxon>Ecdysozoa</taxon>
        <taxon>Arthropoda</taxon>
        <taxon>Hexapoda</taxon>
        <taxon>Insecta</taxon>
        <taxon>Pterygota</taxon>
        <taxon>Neoptera</taxon>
        <taxon>Endopterygota</taxon>
        <taxon>Coleoptera</taxon>
        <taxon>Polyphaga</taxon>
        <taxon>Elateriformia</taxon>
        <taxon>Buprestoidea</taxon>
        <taxon>Buprestidae</taxon>
        <taxon>Agrilinae</taxon>
        <taxon>Agrilus</taxon>
    </lineage>
</organism>
<evidence type="ECO:0000256" key="4">
    <source>
        <dbReference type="ARBA" id="ARBA00022714"/>
    </source>
</evidence>
<dbReference type="CDD" id="cd03470">
    <property type="entry name" value="Rieske_cytochrome_bc1"/>
    <property type="match status" value="1"/>
</dbReference>
<evidence type="ECO:0000313" key="15">
    <source>
        <dbReference type="RefSeq" id="XP_018321340.2"/>
    </source>
</evidence>
<evidence type="ECO:0000256" key="1">
    <source>
        <dbReference type="ARBA" id="ARBA00004167"/>
    </source>
</evidence>
<evidence type="ECO:0000256" key="3">
    <source>
        <dbReference type="ARBA" id="ARBA00022692"/>
    </source>
</evidence>
<evidence type="ECO:0000256" key="7">
    <source>
        <dbReference type="ARBA" id="ARBA00023004"/>
    </source>
</evidence>
<dbReference type="SUPFAM" id="SSF81502">
    <property type="entry name" value="ISP transmembrane anchor"/>
    <property type="match status" value="1"/>
</dbReference>
<dbReference type="InParanoid" id="A0A1W4WMS3"/>
<dbReference type="InterPro" id="IPR006317">
    <property type="entry name" value="Ubiquinol_cyt_c_Rdtase_Fe-S-su"/>
</dbReference>
<keyword evidence="14" id="KW-1185">Reference proteome</keyword>
<dbReference type="Proteomes" id="UP000192223">
    <property type="component" value="Unplaced"/>
</dbReference>
<keyword evidence="4" id="KW-0001">2Fe-2S</keyword>
<name>A0A1W4WMS3_AGRPL</name>
<keyword evidence="11" id="KW-0813">Transport</keyword>
<evidence type="ECO:0000313" key="14">
    <source>
        <dbReference type="Proteomes" id="UP000192223"/>
    </source>
</evidence>
<dbReference type="GO" id="GO:0005743">
    <property type="term" value="C:mitochondrial inner membrane"/>
    <property type="evidence" value="ECO:0007669"/>
    <property type="project" value="UniProtKB-SubCell"/>
</dbReference>
<evidence type="ECO:0000256" key="6">
    <source>
        <dbReference type="ARBA" id="ARBA00022989"/>
    </source>
</evidence>
<keyword evidence="11" id="KW-0249">Electron transport</keyword>
<dbReference type="InterPro" id="IPR036922">
    <property type="entry name" value="Rieske_2Fe-2S_sf"/>
</dbReference>
<evidence type="ECO:0000256" key="12">
    <source>
        <dbReference type="RuleBase" id="RU004495"/>
    </source>
</evidence>
<keyword evidence="9" id="KW-0472">Membrane</keyword>
<evidence type="ECO:0000256" key="9">
    <source>
        <dbReference type="ARBA" id="ARBA00023136"/>
    </source>
</evidence>
<dbReference type="GeneID" id="108734329"/>
<dbReference type="PRINTS" id="PR00162">
    <property type="entry name" value="RIESKE"/>
</dbReference>
<keyword evidence="12" id="KW-0496">Mitochondrion</keyword>
<feature type="domain" description="Rieske" evidence="13">
    <location>
        <begin position="158"/>
        <end position="254"/>
    </location>
</feature>
<gene>
    <name evidence="15" type="primary">LOC108734329</name>
</gene>
<dbReference type="EC" id="7.1.1.8" evidence="11"/>
<evidence type="ECO:0000256" key="11">
    <source>
        <dbReference type="RuleBase" id="RU004494"/>
    </source>
</evidence>
<evidence type="ECO:0000256" key="2">
    <source>
        <dbReference type="ARBA" id="ARBA00010651"/>
    </source>
</evidence>
<dbReference type="GO" id="GO:0046872">
    <property type="term" value="F:metal ion binding"/>
    <property type="evidence" value="ECO:0007669"/>
    <property type="project" value="UniProtKB-KW"/>
</dbReference>
<comment type="catalytic activity">
    <reaction evidence="11">
        <text>a quinol + 2 Fe(III)-[cytochrome c](out) = a quinone + 2 Fe(II)-[cytochrome c](out) + 2 H(+)(out)</text>
        <dbReference type="Rhea" id="RHEA:11484"/>
        <dbReference type="Rhea" id="RHEA-COMP:10350"/>
        <dbReference type="Rhea" id="RHEA-COMP:14399"/>
        <dbReference type="ChEBI" id="CHEBI:15378"/>
        <dbReference type="ChEBI" id="CHEBI:24646"/>
        <dbReference type="ChEBI" id="CHEBI:29033"/>
        <dbReference type="ChEBI" id="CHEBI:29034"/>
        <dbReference type="ChEBI" id="CHEBI:132124"/>
        <dbReference type="EC" id="7.1.1.8"/>
    </reaction>
</comment>